<proteinExistence type="predicted"/>
<keyword evidence="12" id="KW-1185">Reference proteome</keyword>
<evidence type="ECO:0000256" key="8">
    <source>
        <dbReference type="ARBA" id="ARBA00034106"/>
    </source>
</evidence>
<evidence type="ECO:0008006" key="13">
    <source>
        <dbReference type="Google" id="ProtNLM"/>
    </source>
</evidence>
<dbReference type="GO" id="GO:0048167">
    <property type="term" value="P:regulation of synaptic plasticity"/>
    <property type="evidence" value="ECO:0007669"/>
    <property type="project" value="TreeGrafter"/>
</dbReference>
<evidence type="ECO:0000256" key="6">
    <source>
        <dbReference type="ARBA" id="ARBA00023212"/>
    </source>
</evidence>
<evidence type="ECO:0000313" key="12">
    <source>
        <dbReference type="Proteomes" id="UP000091820"/>
    </source>
</evidence>
<dbReference type="GO" id="GO:0030424">
    <property type="term" value="C:axon"/>
    <property type="evidence" value="ECO:0007669"/>
    <property type="project" value="UniProtKB-SubCell"/>
</dbReference>
<reference evidence="11" key="2">
    <citation type="submission" date="2020-05" db="UniProtKB">
        <authorList>
            <consortium name="EnsemblMetazoa"/>
        </authorList>
    </citation>
    <scope>IDENTIFICATION</scope>
    <source>
        <strain evidence="11">IAEA</strain>
    </source>
</reference>
<dbReference type="InterPro" id="IPR019323">
    <property type="entry name" value="ELKS/CAST"/>
</dbReference>
<evidence type="ECO:0000256" key="10">
    <source>
        <dbReference type="SAM" id="MobiDB-lite"/>
    </source>
</evidence>
<name>A0A1A9WQK9_9MUSC</name>
<evidence type="ECO:0000313" key="11">
    <source>
        <dbReference type="EnsemblMetazoa" id="GBRI028342-PA"/>
    </source>
</evidence>
<reference evidence="12" key="1">
    <citation type="submission" date="2014-03" db="EMBL/GenBank/DDBJ databases">
        <authorList>
            <person name="Aksoy S."/>
            <person name="Warren W."/>
            <person name="Wilson R.K."/>
        </authorList>
    </citation>
    <scope>NUCLEOTIDE SEQUENCE [LARGE SCALE GENOMIC DNA]</scope>
    <source>
        <strain evidence="12">IAEA</strain>
    </source>
</reference>
<feature type="coiled-coil region" evidence="9">
    <location>
        <begin position="218"/>
        <end position="288"/>
    </location>
</feature>
<dbReference type="Pfam" id="PF10174">
    <property type="entry name" value="Cast"/>
    <property type="match status" value="1"/>
</dbReference>
<evidence type="ECO:0000256" key="9">
    <source>
        <dbReference type="SAM" id="Coils"/>
    </source>
</evidence>
<evidence type="ECO:0000256" key="1">
    <source>
        <dbReference type="ARBA" id="ARBA00004245"/>
    </source>
</evidence>
<dbReference type="GO" id="GO:0048788">
    <property type="term" value="C:cytoskeleton of presynaptic active zone"/>
    <property type="evidence" value="ECO:0007669"/>
    <property type="project" value="TreeGrafter"/>
</dbReference>
<dbReference type="VEuPathDB" id="VectorBase:GBRI028342"/>
<protein>
    <recommendedName>
        <fullName evidence="13">ELKS/Rab6-interacting/CAST family member 1-like</fullName>
    </recommendedName>
</protein>
<dbReference type="PANTHER" id="PTHR18861:SF0">
    <property type="entry name" value="BRUCHPILOT, ISOFORM J"/>
    <property type="match status" value="1"/>
</dbReference>
<accession>A0A1A9WQK9</accession>
<dbReference type="Proteomes" id="UP000091820">
    <property type="component" value="Unassembled WGS sequence"/>
</dbReference>
<keyword evidence="6" id="KW-0206">Cytoskeleton</keyword>
<evidence type="ECO:0000256" key="4">
    <source>
        <dbReference type="ARBA" id="ARBA00023018"/>
    </source>
</evidence>
<feature type="coiled-coil region" evidence="9">
    <location>
        <begin position="154"/>
        <end position="181"/>
    </location>
</feature>
<dbReference type="GO" id="GO:0007274">
    <property type="term" value="P:neuromuscular synaptic transmission"/>
    <property type="evidence" value="ECO:0007669"/>
    <property type="project" value="TreeGrafter"/>
</dbReference>
<keyword evidence="2" id="KW-0963">Cytoplasm</keyword>
<comment type="subcellular location">
    <subcellularLocation>
        <location evidence="1">Cytoplasm</location>
        <location evidence="1">Cytoskeleton</location>
    </subcellularLocation>
    <subcellularLocation>
        <location evidence="8">Presynapse</location>
    </subcellularLocation>
</comment>
<organism evidence="11 12">
    <name type="scientific">Glossina brevipalpis</name>
    <dbReference type="NCBI Taxonomy" id="37001"/>
    <lineage>
        <taxon>Eukaryota</taxon>
        <taxon>Metazoa</taxon>
        <taxon>Ecdysozoa</taxon>
        <taxon>Arthropoda</taxon>
        <taxon>Hexapoda</taxon>
        <taxon>Insecta</taxon>
        <taxon>Pterygota</taxon>
        <taxon>Neoptera</taxon>
        <taxon>Endopterygota</taxon>
        <taxon>Diptera</taxon>
        <taxon>Brachycera</taxon>
        <taxon>Muscomorpha</taxon>
        <taxon>Hippoboscoidea</taxon>
        <taxon>Glossinidae</taxon>
        <taxon>Glossina</taxon>
    </lineage>
</organism>
<dbReference type="STRING" id="37001.A0A1A9WQK9"/>
<dbReference type="AlphaFoldDB" id="A0A1A9WQK9"/>
<keyword evidence="3" id="KW-0597">Phosphoprotein</keyword>
<sequence length="331" mass="38330">MSRDDYNPVASSGVRSPGRSRRLTELPTVDRSPSRDYGTRGSPLAMGSPYYRDMDEPTSPAGPGHHRSRSVSRPPMSHAMDYPKTRYQSLDRGGLVDHHDREFIPIREPRDRSRDRSLERGLYLEDELYGRSARQSPNPIGYGAGLPPTDRAYLGDLQHQNSDLQRELAQLKRELELTNQKLGSSMHSIKTFWSPELKKERALRKEESAKYSLINDQLKLLSTENQKQAMLVRQLEEELRLRMRQPNIEMQQQIEAVYAENDHLQREISILRETIKDLECRVETQKQTLIARDESIKKLLEMLQAKGMGKEEERQMFQQMQAMAQKQVIIS</sequence>
<keyword evidence="4" id="KW-0770">Synapse</keyword>
<dbReference type="EnsemblMetazoa" id="GBRI028342-RA">
    <property type="protein sequence ID" value="GBRI028342-PA"/>
    <property type="gene ID" value="GBRI028342"/>
</dbReference>
<dbReference type="GO" id="GO:0098882">
    <property type="term" value="F:structural constituent of presynaptic active zone"/>
    <property type="evidence" value="ECO:0007669"/>
    <property type="project" value="TreeGrafter"/>
</dbReference>
<keyword evidence="5 9" id="KW-0175">Coiled coil</keyword>
<keyword evidence="7" id="KW-0966">Cell projection</keyword>
<feature type="region of interest" description="Disordered" evidence="10">
    <location>
        <begin position="1"/>
        <end position="80"/>
    </location>
</feature>
<evidence type="ECO:0000256" key="2">
    <source>
        <dbReference type="ARBA" id="ARBA00022490"/>
    </source>
</evidence>
<dbReference type="PANTHER" id="PTHR18861">
    <property type="entry name" value="ELKS/RAB6-INTERACTING/CAST PROTEIN"/>
    <property type="match status" value="1"/>
</dbReference>
<evidence type="ECO:0000256" key="7">
    <source>
        <dbReference type="ARBA" id="ARBA00023273"/>
    </source>
</evidence>
<evidence type="ECO:0000256" key="5">
    <source>
        <dbReference type="ARBA" id="ARBA00023054"/>
    </source>
</evidence>
<evidence type="ECO:0000256" key="3">
    <source>
        <dbReference type="ARBA" id="ARBA00022553"/>
    </source>
</evidence>